<keyword evidence="2" id="KW-1185">Reference proteome</keyword>
<evidence type="ECO:0000313" key="1">
    <source>
        <dbReference type="EMBL" id="TSK13176.1"/>
    </source>
</evidence>
<dbReference type="Proteomes" id="UP000319801">
    <property type="component" value="Unassembled WGS sequence"/>
</dbReference>
<dbReference type="EMBL" id="VCAZ01000001">
    <property type="protein sequence ID" value="TSK13176.1"/>
    <property type="molecule type" value="Genomic_DNA"/>
</dbReference>
<organism evidence="1 2">
    <name type="scientific">Bagarius yarrelli</name>
    <name type="common">Goonch</name>
    <name type="synonym">Bagrus yarrelli</name>
    <dbReference type="NCBI Taxonomy" id="175774"/>
    <lineage>
        <taxon>Eukaryota</taxon>
        <taxon>Metazoa</taxon>
        <taxon>Chordata</taxon>
        <taxon>Craniata</taxon>
        <taxon>Vertebrata</taxon>
        <taxon>Euteleostomi</taxon>
        <taxon>Actinopterygii</taxon>
        <taxon>Neopterygii</taxon>
        <taxon>Teleostei</taxon>
        <taxon>Ostariophysi</taxon>
        <taxon>Siluriformes</taxon>
        <taxon>Sisoridae</taxon>
        <taxon>Sisorinae</taxon>
        <taxon>Bagarius</taxon>
    </lineage>
</organism>
<name>A0A556TH50_BAGYA</name>
<reference evidence="1 2" key="1">
    <citation type="journal article" date="2019" name="Genome Biol. Evol.">
        <title>Whole-Genome Sequencing of the Giant Devil Catfish, Bagarius yarrelli.</title>
        <authorList>
            <person name="Jiang W."/>
            <person name="Lv Y."/>
            <person name="Cheng L."/>
            <person name="Yang K."/>
            <person name="Chao B."/>
            <person name="Wang X."/>
            <person name="Li Y."/>
            <person name="Pan X."/>
            <person name="You X."/>
            <person name="Zhang Y."/>
            <person name="Yang J."/>
            <person name="Li J."/>
            <person name="Zhang X."/>
            <person name="Liu S."/>
            <person name="Sun C."/>
            <person name="Yang J."/>
            <person name="Shi Q."/>
        </authorList>
    </citation>
    <scope>NUCLEOTIDE SEQUENCE [LARGE SCALE GENOMIC DNA]</scope>
    <source>
        <strain evidence="1">JWS20170419001</strain>
        <tissue evidence="1">Muscle</tissue>
    </source>
</reference>
<proteinExistence type="predicted"/>
<sequence>MLLNANTAPVPLLSSLLTIRKHGYKRHDSVLPVNRGTQATSGEALKRGVIKGAVEVISRVQLQTSNIVGCEAASGLDLRPRPSSGGGLGISMSVGEKMDCNEKQRNSYGKDLRSDACGSKDLVEALWRLIPTAPANTASQPLTTSMFADTSASLETPIAYPAQFFTILVEECGVFLLHCQCIFRLQPRSFQTERSKFAYVVSLLSGQYFYWYPAPYPRFVQDLTLPPESIRPLTLPSGFILDPTPPSGGLRVRNCILRGGNCHGHMPFHHRNTIKSLSLNHSKPMEEGLTTTSLCSRVSKVSQSFCRLPDSLCSKEFKTLKTP</sequence>
<comment type="caution">
    <text evidence="1">The sequence shown here is derived from an EMBL/GenBank/DDBJ whole genome shotgun (WGS) entry which is preliminary data.</text>
</comment>
<accession>A0A556TH50</accession>
<gene>
    <name evidence="1" type="ORF">Baya_0050</name>
</gene>
<protein>
    <submittedName>
        <fullName evidence="1">Uncharacterized protein</fullName>
    </submittedName>
</protein>
<dbReference type="AlphaFoldDB" id="A0A556TH50"/>
<evidence type="ECO:0000313" key="2">
    <source>
        <dbReference type="Proteomes" id="UP000319801"/>
    </source>
</evidence>
<dbReference type="OrthoDB" id="8963439at2759"/>